<dbReference type="Gene3D" id="3.40.50.1010">
    <property type="entry name" value="5'-nuclease"/>
    <property type="match status" value="1"/>
</dbReference>
<keyword evidence="2" id="KW-0540">Nuclease</keyword>
<evidence type="ECO:0000256" key="1">
    <source>
        <dbReference type="ARBA" id="ARBA00022649"/>
    </source>
</evidence>
<name>A0A6J6R1K3_9ZZZZ</name>
<evidence type="ECO:0000259" key="5">
    <source>
        <dbReference type="SMART" id="SM00670"/>
    </source>
</evidence>
<evidence type="ECO:0000313" key="7">
    <source>
        <dbReference type="EMBL" id="CAB4809715.1"/>
    </source>
</evidence>
<dbReference type="InterPro" id="IPR029060">
    <property type="entry name" value="PIN-like_dom_sf"/>
</dbReference>
<proteinExistence type="inferred from homology"/>
<dbReference type="GO" id="GO:0046872">
    <property type="term" value="F:metal ion binding"/>
    <property type="evidence" value="ECO:0007669"/>
    <property type="project" value="UniProtKB-KW"/>
</dbReference>
<dbReference type="SUPFAM" id="SSF88723">
    <property type="entry name" value="PIN domain-like"/>
    <property type="match status" value="1"/>
</dbReference>
<keyword evidence="4" id="KW-0378">Hydrolase</keyword>
<sequence>MTAFIDTNVLIRHLIGEPVDQAKQATRTLSSHETLLLSDIVIAEAIYVLQKVYSVDRPTISDVIKSLVAFPSIQVVDEPTVLRALEIFVNHRLHFVDAYLVASAESTGVNKVVSFDQGIDRVKTINRVVPV</sequence>
<organism evidence="6">
    <name type="scientific">freshwater metagenome</name>
    <dbReference type="NCBI Taxonomy" id="449393"/>
    <lineage>
        <taxon>unclassified sequences</taxon>
        <taxon>metagenomes</taxon>
        <taxon>ecological metagenomes</taxon>
    </lineage>
</organism>
<dbReference type="PANTHER" id="PTHR38826">
    <property type="entry name" value="RIBONUCLEASE VAPC13"/>
    <property type="match status" value="1"/>
</dbReference>
<keyword evidence="1" id="KW-1277">Toxin-antitoxin system</keyword>
<evidence type="ECO:0000313" key="6">
    <source>
        <dbReference type="EMBL" id="CAB4713244.1"/>
    </source>
</evidence>
<reference evidence="6" key="1">
    <citation type="submission" date="2020-05" db="EMBL/GenBank/DDBJ databases">
        <authorList>
            <person name="Chiriac C."/>
            <person name="Salcher M."/>
            <person name="Ghai R."/>
            <person name="Kavagutti S V."/>
        </authorList>
    </citation>
    <scope>NUCLEOTIDE SEQUENCE</scope>
</reference>
<dbReference type="AlphaFoldDB" id="A0A6J6R1K3"/>
<dbReference type="EMBL" id="CAFBPS010000109">
    <property type="protein sequence ID" value="CAB5034027.1"/>
    <property type="molecule type" value="Genomic_DNA"/>
</dbReference>
<dbReference type="EMBL" id="CAFAAL010000105">
    <property type="protein sequence ID" value="CAB4809715.1"/>
    <property type="molecule type" value="Genomic_DNA"/>
</dbReference>
<dbReference type="InterPro" id="IPR002716">
    <property type="entry name" value="PIN_dom"/>
</dbReference>
<evidence type="ECO:0000313" key="8">
    <source>
        <dbReference type="EMBL" id="CAB5034027.1"/>
    </source>
</evidence>
<dbReference type="InterPro" id="IPR052106">
    <property type="entry name" value="PINc/VapC_TA"/>
</dbReference>
<protein>
    <submittedName>
        <fullName evidence="6">Unannotated protein</fullName>
    </submittedName>
</protein>
<feature type="domain" description="PIN" evidence="5">
    <location>
        <begin position="1"/>
        <end position="121"/>
    </location>
</feature>
<dbReference type="HAMAP" id="MF_00265">
    <property type="entry name" value="VapC_Nob1"/>
    <property type="match status" value="1"/>
</dbReference>
<dbReference type="Pfam" id="PF01850">
    <property type="entry name" value="PIN"/>
    <property type="match status" value="1"/>
</dbReference>
<dbReference type="GO" id="GO:0004540">
    <property type="term" value="F:RNA nuclease activity"/>
    <property type="evidence" value="ECO:0007669"/>
    <property type="project" value="InterPro"/>
</dbReference>
<evidence type="ECO:0000256" key="4">
    <source>
        <dbReference type="ARBA" id="ARBA00022801"/>
    </source>
</evidence>
<gene>
    <name evidence="6" type="ORF">UFOPK2658_00535</name>
    <name evidence="7" type="ORF">UFOPK3004_01151</name>
    <name evidence="8" type="ORF">UFOPK4134_01299</name>
</gene>
<dbReference type="InterPro" id="IPR022907">
    <property type="entry name" value="VapC_family"/>
</dbReference>
<dbReference type="GO" id="GO:0016787">
    <property type="term" value="F:hydrolase activity"/>
    <property type="evidence" value="ECO:0007669"/>
    <property type="project" value="UniProtKB-KW"/>
</dbReference>
<accession>A0A6J6R1K3</accession>
<evidence type="ECO:0000256" key="2">
    <source>
        <dbReference type="ARBA" id="ARBA00022722"/>
    </source>
</evidence>
<keyword evidence="3" id="KW-0479">Metal-binding</keyword>
<dbReference type="SMART" id="SM00670">
    <property type="entry name" value="PINc"/>
    <property type="match status" value="1"/>
</dbReference>
<evidence type="ECO:0000256" key="3">
    <source>
        <dbReference type="ARBA" id="ARBA00022723"/>
    </source>
</evidence>
<dbReference type="PANTHER" id="PTHR38826:SF5">
    <property type="entry name" value="RIBONUCLEASE VAPC13"/>
    <property type="match status" value="1"/>
</dbReference>
<dbReference type="EMBL" id="CAEZYH010000013">
    <property type="protein sequence ID" value="CAB4713244.1"/>
    <property type="molecule type" value="Genomic_DNA"/>
</dbReference>